<sequence length="81" mass="9171">MKLKNFDYKLNEKSDIYSLGGDREKPIVGTPSSFVRLYSKCWDADPSLRPNADETLRQLQSLSLESVYDGSNLANNNSNRV</sequence>
<protein>
    <submittedName>
        <fullName evidence="1">9980_t:CDS:1</fullName>
    </submittedName>
</protein>
<comment type="caution">
    <text evidence="1">The sequence shown here is derived from an EMBL/GenBank/DDBJ whole genome shotgun (WGS) entry which is preliminary data.</text>
</comment>
<proteinExistence type="predicted"/>
<keyword evidence="2" id="KW-1185">Reference proteome</keyword>
<gene>
    <name evidence="1" type="ORF">ACOLOM_LOCUS4662</name>
</gene>
<accession>A0ACA9LS77</accession>
<name>A0ACA9LS77_9GLOM</name>
<organism evidence="1 2">
    <name type="scientific">Acaulospora colombiana</name>
    <dbReference type="NCBI Taxonomy" id="27376"/>
    <lineage>
        <taxon>Eukaryota</taxon>
        <taxon>Fungi</taxon>
        <taxon>Fungi incertae sedis</taxon>
        <taxon>Mucoromycota</taxon>
        <taxon>Glomeromycotina</taxon>
        <taxon>Glomeromycetes</taxon>
        <taxon>Diversisporales</taxon>
        <taxon>Acaulosporaceae</taxon>
        <taxon>Acaulospora</taxon>
    </lineage>
</organism>
<evidence type="ECO:0000313" key="2">
    <source>
        <dbReference type="Proteomes" id="UP000789525"/>
    </source>
</evidence>
<feature type="non-terminal residue" evidence="1">
    <location>
        <position position="81"/>
    </location>
</feature>
<reference evidence="1" key="1">
    <citation type="submission" date="2021-06" db="EMBL/GenBank/DDBJ databases">
        <authorList>
            <person name="Kallberg Y."/>
            <person name="Tangrot J."/>
            <person name="Rosling A."/>
        </authorList>
    </citation>
    <scope>NUCLEOTIDE SEQUENCE</scope>
    <source>
        <strain evidence="1">CL356</strain>
    </source>
</reference>
<evidence type="ECO:0000313" key="1">
    <source>
        <dbReference type="EMBL" id="CAG8546042.1"/>
    </source>
</evidence>
<dbReference type="EMBL" id="CAJVPT010007880">
    <property type="protein sequence ID" value="CAG8546042.1"/>
    <property type="molecule type" value="Genomic_DNA"/>
</dbReference>
<dbReference type="Proteomes" id="UP000789525">
    <property type="component" value="Unassembled WGS sequence"/>
</dbReference>